<dbReference type="InterPro" id="IPR027417">
    <property type="entry name" value="P-loop_NTPase"/>
</dbReference>
<dbReference type="InterPro" id="IPR017871">
    <property type="entry name" value="ABC_transporter-like_CS"/>
</dbReference>
<proteinExistence type="predicted"/>
<evidence type="ECO:0000313" key="10">
    <source>
        <dbReference type="Proteomes" id="UP000306409"/>
    </source>
</evidence>
<keyword evidence="2" id="KW-0813">Transport</keyword>
<dbReference type="GO" id="GO:0015421">
    <property type="term" value="F:ABC-type oligopeptide transporter activity"/>
    <property type="evidence" value="ECO:0007669"/>
    <property type="project" value="TreeGrafter"/>
</dbReference>
<dbReference type="Pfam" id="PF00005">
    <property type="entry name" value="ABC_tran"/>
    <property type="match status" value="1"/>
</dbReference>
<dbReference type="InterPro" id="IPR003593">
    <property type="entry name" value="AAA+_ATPase"/>
</dbReference>
<dbReference type="PANTHER" id="PTHR43394">
    <property type="entry name" value="ATP-DEPENDENT PERMEASE MDL1, MITOCHONDRIAL"/>
    <property type="match status" value="1"/>
</dbReference>
<dbReference type="GO" id="GO:0005886">
    <property type="term" value="C:plasma membrane"/>
    <property type="evidence" value="ECO:0007669"/>
    <property type="project" value="UniProtKB-SubCell"/>
</dbReference>
<dbReference type="Gene3D" id="3.40.50.300">
    <property type="entry name" value="P-loop containing nucleotide triphosphate hydrolases"/>
    <property type="match status" value="1"/>
</dbReference>
<dbReference type="RefSeq" id="WP_137698576.1">
    <property type="nucleotide sequence ID" value="NZ_CP061336.1"/>
</dbReference>
<keyword evidence="3" id="KW-1003">Cell membrane</keyword>
<dbReference type="CDD" id="cd18547">
    <property type="entry name" value="ABC_6TM_Tm288_like"/>
    <property type="match status" value="1"/>
</dbReference>
<dbReference type="Pfam" id="PF00664">
    <property type="entry name" value="ABC_membrane"/>
    <property type="match status" value="1"/>
</dbReference>
<evidence type="ECO:0000256" key="7">
    <source>
        <dbReference type="ARBA" id="ARBA00022989"/>
    </source>
</evidence>
<dbReference type="AlphaFoldDB" id="A0A4U7JCK9"/>
<dbReference type="GO" id="GO:0005524">
    <property type="term" value="F:ATP binding"/>
    <property type="evidence" value="ECO:0007669"/>
    <property type="project" value="UniProtKB-KW"/>
</dbReference>
<dbReference type="InterPro" id="IPR039421">
    <property type="entry name" value="Type_1_exporter"/>
</dbReference>
<dbReference type="EMBL" id="CP061336">
    <property type="protein sequence ID" value="QNU65655.1"/>
    <property type="molecule type" value="Genomic_DNA"/>
</dbReference>
<evidence type="ECO:0000256" key="6">
    <source>
        <dbReference type="ARBA" id="ARBA00022840"/>
    </source>
</evidence>
<dbReference type="PROSITE" id="PS00211">
    <property type="entry name" value="ABC_TRANSPORTER_1"/>
    <property type="match status" value="1"/>
</dbReference>
<accession>A0A4U7JCK9</accession>
<organism evidence="9 10">
    <name type="scientific">Ruminiclostridium herbifermentans</name>
    <dbReference type="NCBI Taxonomy" id="2488810"/>
    <lineage>
        <taxon>Bacteria</taxon>
        <taxon>Bacillati</taxon>
        <taxon>Bacillota</taxon>
        <taxon>Clostridia</taxon>
        <taxon>Eubacteriales</taxon>
        <taxon>Oscillospiraceae</taxon>
        <taxon>Ruminiclostridium</taxon>
    </lineage>
</organism>
<dbReference type="KEGG" id="rher:EHE19_012055"/>
<dbReference type="Proteomes" id="UP000306409">
    <property type="component" value="Chromosome"/>
</dbReference>
<dbReference type="FunFam" id="3.40.50.300:FF:000287">
    <property type="entry name" value="Multidrug ABC transporter ATP-binding protein"/>
    <property type="match status" value="1"/>
</dbReference>
<dbReference type="PANTHER" id="PTHR43394:SF1">
    <property type="entry name" value="ATP-BINDING CASSETTE SUB-FAMILY B MEMBER 10, MITOCHONDRIAL"/>
    <property type="match status" value="1"/>
</dbReference>
<dbReference type="InterPro" id="IPR003439">
    <property type="entry name" value="ABC_transporter-like_ATP-bd"/>
</dbReference>
<keyword evidence="4" id="KW-0812">Transmembrane</keyword>
<evidence type="ECO:0000256" key="2">
    <source>
        <dbReference type="ARBA" id="ARBA00022448"/>
    </source>
</evidence>
<protein>
    <submittedName>
        <fullName evidence="9">ABC transporter ATP-binding protein</fullName>
    </submittedName>
</protein>
<keyword evidence="8" id="KW-0472">Membrane</keyword>
<evidence type="ECO:0000256" key="8">
    <source>
        <dbReference type="ARBA" id="ARBA00023136"/>
    </source>
</evidence>
<keyword evidence="7" id="KW-1133">Transmembrane helix</keyword>
<evidence type="ECO:0000313" key="9">
    <source>
        <dbReference type="EMBL" id="QNU65655.1"/>
    </source>
</evidence>
<keyword evidence="6 9" id="KW-0067">ATP-binding</keyword>
<evidence type="ECO:0000256" key="1">
    <source>
        <dbReference type="ARBA" id="ARBA00004651"/>
    </source>
</evidence>
<keyword evidence="5" id="KW-0547">Nucleotide-binding</keyword>
<dbReference type="SMART" id="SM00382">
    <property type="entry name" value="AAA"/>
    <property type="match status" value="1"/>
</dbReference>
<reference evidence="9 10" key="1">
    <citation type="submission" date="2020-09" db="EMBL/GenBank/DDBJ databases">
        <title>Characterization and genome sequencing of Ruminiclostridium sp. nov. MA18.</title>
        <authorList>
            <person name="Rettenmaier R."/>
            <person name="Kowollik M.-L."/>
            <person name="Liebl W."/>
            <person name="Zverlov V."/>
        </authorList>
    </citation>
    <scope>NUCLEOTIDE SEQUENCE [LARGE SCALE GENOMIC DNA]</scope>
    <source>
        <strain evidence="9 10">MA18</strain>
    </source>
</reference>
<dbReference type="GO" id="GO:0016887">
    <property type="term" value="F:ATP hydrolysis activity"/>
    <property type="evidence" value="ECO:0007669"/>
    <property type="project" value="InterPro"/>
</dbReference>
<dbReference type="InterPro" id="IPR036640">
    <property type="entry name" value="ABC1_TM_sf"/>
</dbReference>
<sequence>MNNNIIKRLLKYILNNKLYVFGALVCAAFSNVLMIVGPFIIGKGVDNIIDMGNVNFERVKYYAFIVIGLYLISAAFQWSLQVLTSKLSNKTVEEIRSNLFEHVTKMPLKFFDSNSHGDIMARLTGDIENISEGIYQSVTQFITGIISIVGSLVFMFILNPVITLVVIIMTPITFIIAAFITRKSSKMFSAQSKLNGELNGYIEEIISNQNVVKAFNFEKSSMERFEEINNKLYNSGRWAQFYSSLVNPSTRLVNNITYVLLGMTGGIASLAGRLSIGYISSFLTYSTYFSQPINNITSVTTQLQSAIASAKRVFTIMDSDIEIEQSIDDIELKDTEGNVCFEDITFSYNPQIPLIKNFSLKVNKGSRIAIVGPTGAGKTTLVNLLMRFYDVNSGNIYIDNININKISKDSLRKSFGMVLQDTWLFKGTVRENISYGKPEASIEEIINAAKAANAHNFIKRLPKGYDTELTEGAGNLSQGQKQLITIARVMLVLPSMLILDEATSSVDTRTELNIQKAFLRMMEGRTSFIIAHRLSTIREADLILVLNNGQIVEQGNHEQLLKKGGFYSNLYYSQYDNQ</sequence>
<dbReference type="Gene3D" id="1.20.1560.10">
    <property type="entry name" value="ABC transporter type 1, transmembrane domain"/>
    <property type="match status" value="1"/>
</dbReference>
<evidence type="ECO:0000256" key="5">
    <source>
        <dbReference type="ARBA" id="ARBA00022741"/>
    </source>
</evidence>
<comment type="subcellular location">
    <subcellularLocation>
        <location evidence="1">Cell membrane</location>
        <topology evidence="1">Multi-pass membrane protein</topology>
    </subcellularLocation>
</comment>
<keyword evidence="10" id="KW-1185">Reference proteome</keyword>
<dbReference type="PROSITE" id="PS50929">
    <property type="entry name" value="ABC_TM1F"/>
    <property type="match status" value="1"/>
</dbReference>
<dbReference type="SUPFAM" id="SSF52540">
    <property type="entry name" value="P-loop containing nucleoside triphosphate hydrolases"/>
    <property type="match status" value="1"/>
</dbReference>
<dbReference type="PROSITE" id="PS50893">
    <property type="entry name" value="ABC_TRANSPORTER_2"/>
    <property type="match status" value="1"/>
</dbReference>
<gene>
    <name evidence="9" type="ORF">EHE19_012055</name>
</gene>
<dbReference type="SUPFAM" id="SSF90123">
    <property type="entry name" value="ABC transporter transmembrane region"/>
    <property type="match status" value="1"/>
</dbReference>
<evidence type="ECO:0000256" key="4">
    <source>
        <dbReference type="ARBA" id="ARBA00022692"/>
    </source>
</evidence>
<dbReference type="FunFam" id="1.20.1560.10:FF:000011">
    <property type="entry name" value="Multidrug ABC transporter ATP-binding protein"/>
    <property type="match status" value="1"/>
</dbReference>
<evidence type="ECO:0000256" key="3">
    <source>
        <dbReference type="ARBA" id="ARBA00022475"/>
    </source>
</evidence>
<dbReference type="InterPro" id="IPR011527">
    <property type="entry name" value="ABC1_TM_dom"/>
</dbReference>
<name>A0A4U7JCK9_9FIRM</name>
<dbReference type="OrthoDB" id="9762778at2"/>